<dbReference type="Proteomes" id="UP000625079">
    <property type="component" value="Unassembled WGS sequence"/>
</dbReference>
<protein>
    <submittedName>
        <fullName evidence="2">Cupin</fullName>
    </submittedName>
</protein>
<dbReference type="Gene3D" id="2.60.120.10">
    <property type="entry name" value="Jelly Rolls"/>
    <property type="match status" value="1"/>
</dbReference>
<reference evidence="2" key="1">
    <citation type="journal article" date="2014" name="Int. J. Syst. Evol. Microbiol.">
        <title>Complete genome sequence of Corynebacterium casei LMG S-19264T (=DSM 44701T), isolated from a smear-ripened cheese.</title>
        <authorList>
            <consortium name="US DOE Joint Genome Institute (JGI-PGF)"/>
            <person name="Walter F."/>
            <person name="Albersmeier A."/>
            <person name="Kalinowski J."/>
            <person name="Ruckert C."/>
        </authorList>
    </citation>
    <scope>NUCLEOTIDE SEQUENCE</scope>
    <source>
        <strain evidence="2">CGMCC 1.15034</strain>
    </source>
</reference>
<dbReference type="InterPro" id="IPR014710">
    <property type="entry name" value="RmlC-like_jellyroll"/>
</dbReference>
<evidence type="ECO:0000313" key="2">
    <source>
        <dbReference type="EMBL" id="GGI32755.1"/>
    </source>
</evidence>
<gene>
    <name evidence="2" type="ORF">GCM10010987_71000</name>
</gene>
<reference evidence="2" key="2">
    <citation type="submission" date="2022-12" db="EMBL/GenBank/DDBJ databases">
        <authorList>
            <person name="Sun Q."/>
            <person name="Zhou Y."/>
        </authorList>
    </citation>
    <scope>NUCLEOTIDE SEQUENCE</scope>
    <source>
        <strain evidence="2">CGMCC 1.15034</strain>
    </source>
</reference>
<dbReference type="AlphaFoldDB" id="A0AA87WAR4"/>
<evidence type="ECO:0000259" key="1">
    <source>
        <dbReference type="Pfam" id="PF07883"/>
    </source>
</evidence>
<accession>A0AA87WAR4</accession>
<proteinExistence type="predicted"/>
<dbReference type="SUPFAM" id="SSF51182">
    <property type="entry name" value="RmlC-like cupins"/>
    <property type="match status" value="1"/>
</dbReference>
<dbReference type="InterPro" id="IPR011051">
    <property type="entry name" value="RmlC_Cupin_sf"/>
</dbReference>
<dbReference type="PANTHER" id="PTHR38599:SF1">
    <property type="entry name" value="CUPIN DOMAIN PROTEIN (AFU_ORTHOLOGUE AFUA_3G13620)"/>
    <property type="match status" value="1"/>
</dbReference>
<dbReference type="InterPro" id="IPR013096">
    <property type="entry name" value="Cupin_2"/>
</dbReference>
<comment type="caution">
    <text evidence="2">The sequence shown here is derived from an EMBL/GenBank/DDBJ whole genome shotgun (WGS) entry which is preliminary data.</text>
</comment>
<dbReference type="EMBL" id="BMHC01000026">
    <property type="protein sequence ID" value="GGI32755.1"/>
    <property type="molecule type" value="Genomic_DNA"/>
</dbReference>
<organism evidence="2 3">
    <name type="scientific">Bradyrhizobium guangdongense</name>
    <dbReference type="NCBI Taxonomy" id="1325090"/>
    <lineage>
        <taxon>Bacteria</taxon>
        <taxon>Pseudomonadati</taxon>
        <taxon>Pseudomonadota</taxon>
        <taxon>Alphaproteobacteria</taxon>
        <taxon>Hyphomicrobiales</taxon>
        <taxon>Nitrobacteraceae</taxon>
        <taxon>Bradyrhizobium</taxon>
    </lineage>
</organism>
<feature type="domain" description="Cupin type-2" evidence="1">
    <location>
        <begin position="88"/>
        <end position="154"/>
    </location>
</feature>
<dbReference type="PANTHER" id="PTHR38599">
    <property type="entry name" value="CUPIN DOMAIN PROTEIN (AFU_ORTHOLOGUE AFUA_3G13620)"/>
    <property type="match status" value="1"/>
</dbReference>
<dbReference type="CDD" id="cd02235">
    <property type="entry name" value="cupin_BLL4011-like"/>
    <property type="match status" value="1"/>
</dbReference>
<name>A0AA87WAR4_9BRAD</name>
<evidence type="ECO:0000313" key="3">
    <source>
        <dbReference type="Proteomes" id="UP000625079"/>
    </source>
</evidence>
<sequence length="169" mass="17832">MPPRSLEIPLGLSTRVARALNYKGRKIMLTRRGFAGLASCAICGITDFIATEAFAQGAQPPAAGGVTRKILSQIDGPAPGYTTIIMDVTIEPGVSIPRHTHPGIESSYCMEGGGGELPVEGQPMRIIKAGEAFQIPPETPHAGGKAADTKTRLLINYIVEKDKPISKPA</sequence>
<dbReference type="Pfam" id="PF07883">
    <property type="entry name" value="Cupin_2"/>
    <property type="match status" value="1"/>
</dbReference>